<dbReference type="InterPro" id="IPR001091">
    <property type="entry name" value="RM_Methyltransferase"/>
</dbReference>
<dbReference type="SUPFAM" id="SSF53335">
    <property type="entry name" value="S-adenosyl-L-methionine-dependent methyltransferases"/>
    <property type="match status" value="1"/>
</dbReference>
<comment type="similarity">
    <text evidence="1 4">Belongs to the N(4)/N(6)-methyltransferase family.</text>
</comment>
<dbReference type="PRINTS" id="PR00508">
    <property type="entry name" value="S21N4MTFRASE"/>
</dbReference>
<dbReference type="KEGG" id="mpul:BLA55_03445"/>
<evidence type="ECO:0000259" key="5">
    <source>
        <dbReference type="Pfam" id="PF01555"/>
    </source>
</evidence>
<keyword evidence="2 6" id="KW-0489">Methyltransferase</keyword>
<feature type="domain" description="DNA methylase N-4/N-6" evidence="5">
    <location>
        <begin position="3"/>
        <end position="225"/>
    </location>
</feature>
<keyword evidence="7" id="KW-1185">Reference proteome</keyword>
<dbReference type="GO" id="GO:0003677">
    <property type="term" value="F:DNA binding"/>
    <property type="evidence" value="ECO:0007669"/>
    <property type="project" value="InterPro"/>
</dbReference>
<dbReference type="InterPro" id="IPR002052">
    <property type="entry name" value="DNA_methylase_N6_adenine_CS"/>
</dbReference>
<organism evidence="6 7">
    <name type="scientific">Mycoplasmopsis pullorum</name>
    <dbReference type="NCBI Taxonomy" id="48003"/>
    <lineage>
        <taxon>Bacteria</taxon>
        <taxon>Bacillati</taxon>
        <taxon>Mycoplasmatota</taxon>
        <taxon>Mycoplasmoidales</taxon>
        <taxon>Metamycoplasmataceae</taxon>
        <taxon>Mycoplasmopsis</taxon>
    </lineage>
</organism>
<name>A0A1L4FTA5_9BACT</name>
<dbReference type="EC" id="2.1.1.-" evidence="4"/>
<dbReference type="GO" id="GO:0009007">
    <property type="term" value="F:site-specific DNA-methyltransferase (adenine-specific) activity"/>
    <property type="evidence" value="ECO:0007669"/>
    <property type="project" value="TreeGrafter"/>
</dbReference>
<evidence type="ECO:0000256" key="1">
    <source>
        <dbReference type="ARBA" id="ARBA00006594"/>
    </source>
</evidence>
<evidence type="ECO:0000256" key="3">
    <source>
        <dbReference type="ARBA" id="ARBA00022679"/>
    </source>
</evidence>
<reference evidence="7" key="1">
    <citation type="submission" date="2016-10" db="EMBL/GenBank/DDBJ databases">
        <authorList>
            <person name="Beylefeld A."/>
            <person name="Abolnik C."/>
        </authorList>
    </citation>
    <scope>NUCLEOTIDE SEQUENCE [LARGE SCALE GENOMIC DNA]</scope>
    <source>
        <strain evidence="7">B359_6</strain>
    </source>
</reference>
<dbReference type="PROSITE" id="PS00092">
    <property type="entry name" value="N6_MTASE"/>
    <property type="match status" value="1"/>
</dbReference>
<dbReference type="Proteomes" id="UP000184322">
    <property type="component" value="Chromosome"/>
</dbReference>
<dbReference type="REBASE" id="174245">
    <property type="entry name" value="M.Mpu3596ORF3445P"/>
</dbReference>
<dbReference type="InterPro" id="IPR029063">
    <property type="entry name" value="SAM-dependent_MTases_sf"/>
</dbReference>
<evidence type="ECO:0000256" key="4">
    <source>
        <dbReference type="RuleBase" id="RU362026"/>
    </source>
</evidence>
<dbReference type="Pfam" id="PF01555">
    <property type="entry name" value="N6_N4_Mtase"/>
    <property type="match status" value="1"/>
</dbReference>
<dbReference type="AlphaFoldDB" id="A0A1L4FTA5"/>
<dbReference type="OrthoDB" id="9800801at2"/>
<dbReference type="GO" id="GO:0032259">
    <property type="term" value="P:methylation"/>
    <property type="evidence" value="ECO:0007669"/>
    <property type="project" value="UniProtKB-KW"/>
</dbReference>
<dbReference type="PANTHER" id="PTHR13370:SF3">
    <property type="entry name" value="TRNA (GUANINE(10)-N2)-METHYLTRANSFERASE HOMOLOG"/>
    <property type="match status" value="1"/>
</dbReference>
<proteinExistence type="inferred from homology"/>
<dbReference type="EMBL" id="CP017813">
    <property type="protein sequence ID" value="APJ38843.1"/>
    <property type="molecule type" value="Genomic_DNA"/>
</dbReference>
<keyword evidence="3 6" id="KW-0808">Transferase</keyword>
<dbReference type="GO" id="GO:0008170">
    <property type="term" value="F:N-methyltransferase activity"/>
    <property type="evidence" value="ECO:0007669"/>
    <property type="project" value="InterPro"/>
</dbReference>
<dbReference type="PANTHER" id="PTHR13370">
    <property type="entry name" value="RNA METHYLASE-RELATED"/>
    <property type="match status" value="1"/>
</dbReference>
<evidence type="ECO:0000313" key="7">
    <source>
        <dbReference type="Proteomes" id="UP000184322"/>
    </source>
</evidence>
<protein>
    <recommendedName>
        <fullName evidence="4">Methyltransferase</fullName>
        <ecNumber evidence="4">2.1.1.-</ecNumber>
    </recommendedName>
</protein>
<evidence type="ECO:0000256" key="2">
    <source>
        <dbReference type="ARBA" id="ARBA00022603"/>
    </source>
</evidence>
<dbReference type="Gene3D" id="3.40.50.150">
    <property type="entry name" value="Vaccinia Virus protein VP39"/>
    <property type="match status" value="1"/>
</dbReference>
<sequence>MMVDHIITDPPYNISKENNFKTLKSAKRQGIHFGEWDENFDLFGWIKDYVPLLKSDGSIIIFCSYLYIRYLIDELTKNNITVKDILVWKKRNPMPRNVNPRYVQDKEFAIWGVKKGAKWVFNKPNDDLGNYANAIIYIQPEFLKDHFLASTSLETSLEIGKEKTIHPTQKSLSLLKEIIKIHTNENDIILDPFMGSGTTGVTALGLSRKFIGIEKDKAYFEIAKERIEHQSEKIFEKELTF</sequence>
<dbReference type="InterPro" id="IPR002941">
    <property type="entry name" value="DNA_methylase_N4/N6"/>
</dbReference>
<gene>
    <name evidence="6" type="ORF">BLA55_03445</name>
</gene>
<evidence type="ECO:0000313" key="6">
    <source>
        <dbReference type="EMBL" id="APJ38843.1"/>
    </source>
</evidence>
<dbReference type="GO" id="GO:0005737">
    <property type="term" value="C:cytoplasm"/>
    <property type="evidence" value="ECO:0007669"/>
    <property type="project" value="TreeGrafter"/>
</dbReference>
<accession>A0A1L4FTA5</accession>